<evidence type="ECO:0000313" key="4">
    <source>
        <dbReference type="Proteomes" id="UP000821853"/>
    </source>
</evidence>
<reference evidence="3 4" key="1">
    <citation type="journal article" date="2020" name="Cell">
        <title>Large-Scale Comparative Analyses of Tick Genomes Elucidate Their Genetic Diversity and Vector Capacities.</title>
        <authorList>
            <consortium name="Tick Genome and Microbiome Consortium (TIGMIC)"/>
            <person name="Jia N."/>
            <person name="Wang J."/>
            <person name="Shi W."/>
            <person name="Du L."/>
            <person name="Sun Y."/>
            <person name="Zhan W."/>
            <person name="Jiang J.F."/>
            <person name="Wang Q."/>
            <person name="Zhang B."/>
            <person name="Ji P."/>
            <person name="Bell-Sakyi L."/>
            <person name="Cui X.M."/>
            <person name="Yuan T.T."/>
            <person name="Jiang B.G."/>
            <person name="Yang W.F."/>
            <person name="Lam T.T."/>
            <person name="Chang Q.C."/>
            <person name="Ding S.J."/>
            <person name="Wang X.J."/>
            <person name="Zhu J.G."/>
            <person name="Ruan X.D."/>
            <person name="Zhao L."/>
            <person name="Wei J.T."/>
            <person name="Ye R.Z."/>
            <person name="Que T.C."/>
            <person name="Du C.H."/>
            <person name="Zhou Y.H."/>
            <person name="Cheng J.X."/>
            <person name="Dai P.F."/>
            <person name="Guo W.B."/>
            <person name="Han X.H."/>
            <person name="Huang E.J."/>
            <person name="Li L.F."/>
            <person name="Wei W."/>
            <person name="Gao Y.C."/>
            <person name="Liu J.Z."/>
            <person name="Shao H.Z."/>
            <person name="Wang X."/>
            <person name="Wang C.C."/>
            <person name="Yang T.C."/>
            <person name="Huo Q.B."/>
            <person name="Li W."/>
            <person name="Chen H.Y."/>
            <person name="Chen S.E."/>
            <person name="Zhou L.G."/>
            <person name="Ni X.B."/>
            <person name="Tian J.H."/>
            <person name="Sheng Y."/>
            <person name="Liu T."/>
            <person name="Pan Y.S."/>
            <person name="Xia L.Y."/>
            <person name="Li J."/>
            <person name="Zhao F."/>
            <person name="Cao W.C."/>
        </authorList>
    </citation>
    <scope>NUCLEOTIDE SEQUENCE [LARGE SCALE GENOMIC DNA]</scope>
    <source>
        <strain evidence="3">HaeL-2018</strain>
    </source>
</reference>
<dbReference type="InterPro" id="IPR004244">
    <property type="entry name" value="Transposase_22"/>
</dbReference>
<dbReference type="EMBL" id="JABSTR010000001">
    <property type="protein sequence ID" value="KAH9362016.1"/>
    <property type="molecule type" value="Genomic_DNA"/>
</dbReference>
<comment type="caution">
    <text evidence="3">The sequence shown here is derived from an EMBL/GenBank/DDBJ whole genome shotgun (WGS) entry which is preliminary data.</text>
</comment>
<accession>A0A9J6FHW0</accession>
<dbReference type="OMA" id="FESMATH"/>
<evidence type="ECO:0000313" key="3">
    <source>
        <dbReference type="EMBL" id="KAH9362016.1"/>
    </source>
</evidence>
<keyword evidence="4" id="KW-1185">Reference proteome</keyword>
<dbReference type="AlphaFoldDB" id="A0A9J6FHW0"/>
<sequence length="241" mass="27500">MSSEIAKLLKDFKQEMREMRTTLEKEFRKEYKELKSSIDFFSTQFESMATHCAKIEKENTALKEDNAALLAECQSFKKLVTTSEQRLTDLEQYSRNKNLEVKGIRAAAEESLPAILQQLGNAIAEPITEADVDICHRVPKKDGGCPNIVVQFKSKVKRDAVIDKARKKRLSASTFKLEGNSHVFVNDHLCPVLKKLLGEVIARKNEKKVEIRVDQGRQNIRKKDGPRTLRVTSPKDIEKIQ</sequence>
<feature type="coiled-coil region" evidence="1">
    <location>
        <begin position="9"/>
        <end position="72"/>
    </location>
</feature>
<name>A0A9J6FHW0_HAELO</name>
<protein>
    <recommendedName>
        <fullName evidence="5">Zinc finger DNA binding protein</fullName>
    </recommendedName>
</protein>
<dbReference type="VEuPathDB" id="VectorBase:HLOH_054599"/>
<evidence type="ECO:0008006" key="5">
    <source>
        <dbReference type="Google" id="ProtNLM"/>
    </source>
</evidence>
<evidence type="ECO:0000256" key="2">
    <source>
        <dbReference type="SAM" id="MobiDB-lite"/>
    </source>
</evidence>
<dbReference type="OrthoDB" id="6509011at2759"/>
<dbReference type="PANTHER" id="PTHR11505">
    <property type="entry name" value="L1 TRANSPOSABLE ELEMENT-RELATED"/>
    <property type="match status" value="1"/>
</dbReference>
<organism evidence="3 4">
    <name type="scientific">Haemaphysalis longicornis</name>
    <name type="common">Bush tick</name>
    <dbReference type="NCBI Taxonomy" id="44386"/>
    <lineage>
        <taxon>Eukaryota</taxon>
        <taxon>Metazoa</taxon>
        <taxon>Ecdysozoa</taxon>
        <taxon>Arthropoda</taxon>
        <taxon>Chelicerata</taxon>
        <taxon>Arachnida</taxon>
        <taxon>Acari</taxon>
        <taxon>Parasitiformes</taxon>
        <taxon>Ixodida</taxon>
        <taxon>Ixodoidea</taxon>
        <taxon>Ixodidae</taxon>
        <taxon>Haemaphysalinae</taxon>
        <taxon>Haemaphysalis</taxon>
    </lineage>
</organism>
<gene>
    <name evidence="3" type="ORF">HPB48_014955</name>
</gene>
<evidence type="ECO:0000256" key="1">
    <source>
        <dbReference type="SAM" id="Coils"/>
    </source>
</evidence>
<dbReference type="Proteomes" id="UP000821853">
    <property type="component" value="Chromosome 1"/>
</dbReference>
<feature type="region of interest" description="Disordered" evidence="2">
    <location>
        <begin position="217"/>
        <end position="241"/>
    </location>
</feature>
<keyword evidence="1" id="KW-0175">Coiled coil</keyword>
<proteinExistence type="predicted"/>